<comment type="caution">
    <text evidence="1">The sequence shown here is derived from an EMBL/GenBank/DDBJ whole genome shotgun (WGS) entry which is preliminary data.</text>
</comment>
<dbReference type="AlphaFoldDB" id="A0A5A7VHP9"/>
<dbReference type="PANTHER" id="PTHR11439:SF467">
    <property type="entry name" value="INTEGRASE CATALYTIC DOMAIN-CONTAINING PROTEIN"/>
    <property type="match status" value="1"/>
</dbReference>
<dbReference type="Gene3D" id="3.30.420.10">
    <property type="entry name" value="Ribonuclease H-like superfamily/Ribonuclease H"/>
    <property type="match status" value="1"/>
</dbReference>
<evidence type="ECO:0000313" key="2">
    <source>
        <dbReference type="EMBL" id="TYK14185.1"/>
    </source>
</evidence>
<evidence type="ECO:0000313" key="4">
    <source>
        <dbReference type="Proteomes" id="UP000321947"/>
    </source>
</evidence>
<dbReference type="PANTHER" id="PTHR11439">
    <property type="entry name" value="GAG-POL-RELATED RETROTRANSPOSON"/>
    <property type="match status" value="1"/>
</dbReference>
<proteinExistence type="predicted"/>
<keyword evidence="2" id="KW-0436">Ligase</keyword>
<dbReference type="Proteomes" id="UP000321947">
    <property type="component" value="Unassembled WGS sequence"/>
</dbReference>
<accession>A0A5A7VHP9</accession>
<name>A0A5A7VHP9_CUCMM</name>
<dbReference type="OrthoDB" id="418237at2759"/>
<sequence length="185" mass="21254">MVALSSTEAEYIALSEAIKEAIWLKGLMKDFGISKKPVKIFCDNQSTIHLCKNLQHHSRTKHIDIKFHFIREQIEKQEVEVLKVYTNENAADMLPKVVVTPRIFEVDPLSVDSIEGHNQVLGKGFSYYWTSERGWNVVVRRGLHTPMLDVRYSVVMLTGYVVGWYCMSMDLEVTDTRMATEDVVV</sequence>
<gene>
    <name evidence="2" type="ORF">E5676_scaffold5G00010</name>
    <name evidence="1" type="ORF">E6C27_scaffold979G00440</name>
</gene>
<dbReference type="Proteomes" id="UP000321393">
    <property type="component" value="Unassembled WGS sequence"/>
</dbReference>
<dbReference type="GO" id="GO:0003676">
    <property type="term" value="F:nucleic acid binding"/>
    <property type="evidence" value="ECO:0007669"/>
    <property type="project" value="InterPro"/>
</dbReference>
<evidence type="ECO:0000313" key="3">
    <source>
        <dbReference type="Proteomes" id="UP000321393"/>
    </source>
</evidence>
<dbReference type="EMBL" id="SSTD01009418">
    <property type="protein sequence ID" value="TYK14185.1"/>
    <property type="molecule type" value="Genomic_DNA"/>
</dbReference>
<dbReference type="EMBL" id="SSTE01000850">
    <property type="protein sequence ID" value="KAA0066627.1"/>
    <property type="molecule type" value="Genomic_DNA"/>
</dbReference>
<dbReference type="CDD" id="cd09272">
    <property type="entry name" value="RNase_HI_RT_Ty1"/>
    <property type="match status" value="1"/>
</dbReference>
<dbReference type="GO" id="GO:0004812">
    <property type="term" value="F:aminoacyl-tRNA ligase activity"/>
    <property type="evidence" value="ECO:0007669"/>
    <property type="project" value="UniProtKB-KW"/>
</dbReference>
<reference evidence="3 4" key="1">
    <citation type="submission" date="2019-08" db="EMBL/GenBank/DDBJ databases">
        <title>Draft genome sequences of two oriental melons (Cucumis melo L. var makuwa).</title>
        <authorList>
            <person name="Kwon S.-Y."/>
        </authorList>
    </citation>
    <scope>NUCLEOTIDE SEQUENCE [LARGE SCALE GENOMIC DNA]</scope>
    <source>
        <strain evidence="4">cv. Chang Bougi</strain>
        <strain evidence="3">cv. SW 3</strain>
        <tissue evidence="1">Leaf</tissue>
    </source>
</reference>
<keyword evidence="2" id="KW-0030">Aminoacyl-tRNA synthetase</keyword>
<dbReference type="InterPro" id="IPR036397">
    <property type="entry name" value="RNaseH_sf"/>
</dbReference>
<protein>
    <submittedName>
        <fullName evidence="1">Aspartyl-tRNA synthetase</fullName>
    </submittedName>
</protein>
<organism evidence="1 3">
    <name type="scientific">Cucumis melo var. makuwa</name>
    <name type="common">Oriental melon</name>
    <dbReference type="NCBI Taxonomy" id="1194695"/>
    <lineage>
        <taxon>Eukaryota</taxon>
        <taxon>Viridiplantae</taxon>
        <taxon>Streptophyta</taxon>
        <taxon>Embryophyta</taxon>
        <taxon>Tracheophyta</taxon>
        <taxon>Spermatophyta</taxon>
        <taxon>Magnoliopsida</taxon>
        <taxon>eudicotyledons</taxon>
        <taxon>Gunneridae</taxon>
        <taxon>Pentapetalae</taxon>
        <taxon>rosids</taxon>
        <taxon>fabids</taxon>
        <taxon>Cucurbitales</taxon>
        <taxon>Cucurbitaceae</taxon>
        <taxon>Benincaseae</taxon>
        <taxon>Cucumis</taxon>
    </lineage>
</organism>
<dbReference type="STRING" id="1194695.A0A5A7VHP9"/>
<evidence type="ECO:0000313" key="1">
    <source>
        <dbReference type="EMBL" id="KAA0066627.1"/>
    </source>
</evidence>